<name>A0A8J8SZS5_HALGN</name>
<reference evidence="2" key="1">
    <citation type="submission" date="2019-06" db="EMBL/GenBank/DDBJ databases">
        <authorList>
            <person name="Zheng W."/>
        </authorList>
    </citation>
    <scope>NUCLEOTIDE SEQUENCE</scope>
    <source>
        <strain evidence="2">QDHG01</strain>
    </source>
</reference>
<proteinExistence type="predicted"/>
<keyword evidence="3" id="KW-1185">Reference proteome</keyword>
<organism evidence="2 3">
    <name type="scientific">Halteria grandinella</name>
    <dbReference type="NCBI Taxonomy" id="5974"/>
    <lineage>
        <taxon>Eukaryota</taxon>
        <taxon>Sar</taxon>
        <taxon>Alveolata</taxon>
        <taxon>Ciliophora</taxon>
        <taxon>Intramacronucleata</taxon>
        <taxon>Spirotrichea</taxon>
        <taxon>Stichotrichia</taxon>
        <taxon>Sporadotrichida</taxon>
        <taxon>Halteriidae</taxon>
        <taxon>Halteria</taxon>
    </lineage>
</organism>
<dbReference type="EMBL" id="RRYP01012726">
    <property type="protein sequence ID" value="TNV76922.1"/>
    <property type="molecule type" value="Genomic_DNA"/>
</dbReference>
<feature type="coiled-coil region" evidence="1">
    <location>
        <begin position="306"/>
        <end position="333"/>
    </location>
</feature>
<dbReference type="AlphaFoldDB" id="A0A8J8SZS5"/>
<gene>
    <name evidence="2" type="ORF">FGO68_gene11238</name>
</gene>
<accession>A0A8J8SZS5</accession>
<keyword evidence="1" id="KW-0175">Coiled coil</keyword>
<evidence type="ECO:0000313" key="2">
    <source>
        <dbReference type="EMBL" id="TNV76922.1"/>
    </source>
</evidence>
<sequence length="334" mass="38579">MLILYIIISNRKKMNKAKQQVTLANVLADENVPLCSCGQDKAIFFCSKSCGGQSISCIQCWTLKHKKCENTLLREEVRKYANKWLALSEKISTLYAQFRGKINTWGFDFIKFAEQIIEPNNLGNEIYKKRIITNARAKIENELMANLRLEYMGEIKQIYFNTINTPNQQTSNQEKNVIYCQRPSQPSVIGLPTKQQVEDYIRNYDIGQLIQRDDAFNWYEKSYETHLQAINGLSSIMAIYPEISAFNFTSADLIILTDQSLNHFLEYRTKYIEALQAAQNPANSNKLIQLLILIRKIDQEIHSRYIRKQSEIIAKQQKEIDSLQALIGGASKKK</sequence>
<comment type="caution">
    <text evidence="2">The sequence shown here is derived from an EMBL/GenBank/DDBJ whole genome shotgun (WGS) entry which is preliminary data.</text>
</comment>
<dbReference type="Proteomes" id="UP000785679">
    <property type="component" value="Unassembled WGS sequence"/>
</dbReference>
<protein>
    <submittedName>
        <fullName evidence="2">Uncharacterized protein</fullName>
    </submittedName>
</protein>
<evidence type="ECO:0000313" key="3">
    <source>
        <dbReference type="Proteomes" id="UP000785679"/>
    </source>
</evidence>
<evidence type="ECO:0000256" key="1">
    <source>
        <dbReference type="SAM" id="Coils"/>
    </source>
</evidence>